<accession>A0A158PC43</accession>
<dbReference type="FunFam" id="2.30.30.40:FF:000109">
    <property type="entry name" value="Peroxisomal biogenesis factor 13"/>
    <property type="match status" value="1"/>
</dbReference>
<dbReference type="InterPro" id="IPR035463">
    <property type="entry name" value="Pex13"/>
</dbReference>
<dbReference type="Proteomes" id="UP000035642">
    <property type="component" value="Unassembled WGS sequence"/>
</dbReference>
<evidence type="ECO:0000256" key="4">
    <source>
        <dbReference type="ARBA" id="ARBA00022692"/>
    </source>
</evidence>
<name>A0A158PC43_ANGCA</name>
<dbReference type="CDD" id="cd11864">
    <property type="entry name" value="SH3_PEX13_eumet"/>
    <property type="match status" value="1"/>
</dbReference>
<keyword evidence="6" id="KW-1133">Transmembrane helix</keyword>
<keyword evidence="7" id="KW-0811">Translocation</keyword>
<comment type="subcellular location">
    <subcellularLocation>
        <location evidence="12">Peroxisome membrane</location>
    </subcellularLocation>
</comment>
<dbReference type="InterPro" id="IPR036028">
    <property type="entry name" value="SH3-like_dom_sf"/>
</dbReference>
<evidence type="ECO:0000256" key="2">
    <source>
        <dbReference type="ARBA" id="ARBA00022443"/>
    </source>
</evidence>
<dbReference type="AlphaFoldDB" id="A0A158PC43"/>
<dbReference type="PROSITE" id="PS50002">
    <property type="entry name" value="SH3"/>
    <property type="match status" value="1"/>
</dbReference>
<evidence type="ECO:0000256" key="12">
    <source>
        <dbReference type="ARBA" id="ARBA00046271"/>
    </source>
</evidence>
<evidence type="ECO:0000256" key="5">
    <source>
        <dbReference type="ARBA" id="ARBA00022927"/>
    </source>
</evidence>
<dbReference type="PRINTS" id="PR00452">
    <property type="entry name" value="SH3DOMAIN"/>
</dbReference>
<evidence type="ECO:0000256" key="1">
    <source>
        <dbReference type="ARBA" id="ARBA00006033"/>
    </source>
</evidence>
<dbReference type="Gene3D" id="2.30.30.40">
    <property type="entry name" value="SH3 Domains"/>
    <property type="match status" value="1"/>
</dbReference>
<evidence type="ECO:0000313" key="15">
    <source>
        <dbReference type="Proteomes" id="UP000035642"/>
    </source>
</evidence>
<keyword evidence="5" id="KW-0653">Protein transport</keyword>
<keyword evidence="4" id="KW-0812">Transmembrane</keyword>
<dbReference type="Pfam" id="PF04088">
    <property type="entry name" value="Peroxin-13_N"/>
    <property type="match status" value="1"/>
</dbReference>
<dbReference type="WBParaSite" id="ACAC_0001187601-mRNA-1">
    <property type="protein sequence ID" value="ACAC_0001187601-mRNA-1"/>
    <property type="gene ID" value="ACAC_0001187601"/>
</dbReference>
<dbReference type="STRING" id="6313.A0A158PC43"/>
<evidence type="ECO:0000256" key="9">
    <source>
        <dbReference type="ARBA" id="ARBA00023140"/>
    </source>
</evidence>
<dbReference type="GO" id="GO:0016560">
    <property type="term" value="P:protein import into peroxisome matrix, docking"/>
    <property type="evidence" value="ECO:0007669"/>
    <property type="project" value="InterPro"/>
</dbReference>
<evidence type="ECO:0000256" key="6">
    <source>
        <dbReference type="ARBA" id="ARBA00022989"/>
    </source>
</evidence>
<dbReference type="InterPro" id="IPR001452">
    <property type="entry name" value="SH3_domain"/>
</dbReference>
<keyword evidence="8" id="KW-0472">Membrane</keyword>
<feature type="domain" description="SH3" evidence="14">
    <location>
        <begin position="179"/>
        <end position="244"/>
    </location>
</feature>
<dbReference type="SUPFAM" id="SSF50044">
    <property type="entry name" value="SH3-domain"/>
    <property type="match status" value="1"/>
</dbReference>
<proteinExistence type="inferred from homology"/>
<evidence type="ECO:0000259" key="14">
    <source>
        <dbReference type="PROSITE" id="PS50002"/>
    </source>
</evidence>
<evidence type="ECO:0000256" key="7">
    <source>
        <dbReference type="ARBA" id="ARBA00023010"/>
    </source>
</evidence>
<dbReference type="Pfam" id="PF14604">
    <property type="entry name" value="SH3_9"/>
    <property type="match status" value="1"/>
</dbReference>
<organism evidence="15 16">
    <name type="scientific">Angiostrongylus cantonensis</name>
    <name type="common">Rat lungworm</name>
    <dbReference type="NCBI Taxonomy" id="6313"/>
    <lineage>
        <taxon>Eukaryota</taxon>
        <taxon>Metazoa</taxon>
        <taxon>Ecdysozoa</taxon>
        <taxon>Nematoda</taxon>
        <taxon>Chromadorea</taxon>
        <taxon>Rhabditida</taxon>
        <taxon>Rhabditina</taxon>
        <taxon>Rhabditomorpha</taxon>
        <taxon>Strongyloidea</taxon>
        <taxon>Metastrongylidae</taxon>
        <taxon>Angiostrongylus</taxon>
    </lineage>
</organism>
<evidence type="ECO:0000256" key="8">
    <source>
        <dbReference type="ARBA" id="ARBA00023136"/>
    </source>
</evidence>
<reference evidence="15" key="1">
    <citation type="submission" date="2012-09" db="EMBL/GenBank/DDBJ databases">
        <authorList>
            <person name="Martin A.A."/>
        </authorList>
    </citation>
    <scope>NUCLEOTIDE SEQUENCE</scope>
</reference>
<keyword evidence="2 13" id="KW-0728">SH3 domain</keyword>
<dbReference type="SMART" id="SM00326">
    <property type="entry name" value="SH3"/>
    <property type="match status" value="1"/>
</dbReference>
<keyword evidence="15" id="KW-1185">Reference proteome</keyword>
<evidence type="ECO:0000256" key="11">
    <source>
        <dbReference type="ARBA" id="ARBA00034535"/>
    </source>
</evidence>
<comment type="similarity">
    <text evidence="1">Belongs to the peroxin-13 family.</text>
</comment>
<dbReference type="InterPro" id="IPR007223">
    <property type="entry name" value="Peroxin-13_N"/>
</dbReference>
<dbReference type="GO" id="GO:1990429">
    <property type="term" value="C:peroxisomal importomer complex"/>
    <property type="evidence" value="ECO:0007669"/>
    <property type="project" value="TreeGrafter"/>
</dbReference>
<protein>
    <recommendedName>
        <fullName evidence="11">Peroxisomal membrane protein PEX13</fullName>
    </recommendedName>
    <alternativeName>
        <fullName evidence="10">Peroxin-13</fullName>
    </alternativeName>
</protein>
<evidence type="ECO:0000256" key="3">
    <source>
        <dbReference type="ARBA" id="ARBA00022448"/>
    </source>
</evidence>
<evidence type="ECO:0000256" key="10">
    <source>
        <dbReference type="ARBA" id="ARBA00029693"/>
    </source>
</evidence>
<evidence type="ECO:0000256" key="13">
    <source>
        <dbReference type="PROSITE-ProRule" id="PRU00192"/>
    </source>
</evidence>
<dbReference type="PANTHER" id="PTHR19332">
    <property type="entry name" value="PEROXISOMAL MEMBRANE PROTEIN PEX13"/>
    <property type="match status" value="1"/>
</dbReference>
<evidence type="ECO:0000313" key="16">
    <source>
        <dbReference type="WBParaSite" id="ACAC_0001187601-mRNA-1"/>
    </source>
</evidence>
<reference evidence="16" key="2">
    <citation type="submission" date="2016-04" db="UniProtKB">
        <authorList>
            <consortium name="WormBaseParasite"/>
        </authorList>
    </citation>
    <scope>IDENTIFICATION</scope>
</reference>
<dbReference type="GO" id="GO:0005778">
    <property type="term" value="C:peroxisomal membrane"/>
    <property type="evidence" value="ECO:0007669"/>
    <property type="project" value="UniProtKB-SubCell"/>
</dbReference>
<sequence length="269" mass="30224">MYGNGMVGNYGGQHGYDDSENNFVRLAEESSRKAFQSIESVVNAVSSVAHMLSSTHNAVYSSFRAVIGVMEQLSRLKFQLTKIIFSLSVFKFIQRLWRNLLVFLRLKPANYASVEELAWSAINQPYGSEVLARSGSPIINWPAIMFWMAAIGGPWLIYKAIFQMVQSFEESRKWATGSGAHYTAQALYDFHAANDKELSFMKGEILRVAPKEEQPRVRGWLLASSEDGDRVGLVPINYVRIVGRKSVSPPLREPMDNLSAFETSLKKAK</sequence>
<dbReference type="PANTHER" id="PTHR19332:SF1">
    <property type="entry name" value="PEROXISOMAL MEMBRANE PROTEIN PEX13"/>
    <property type="match status" value="1"/>
</dbReference>
<keyword evidence="9" id="KW-0576">Peroxisome</keyword>
<keyword evidence="3" id="KW-0813">Transport</keyword>